<evidence type="ECO:0000313" key="2">
    <source>
        <dbReference type="Proteomes" id="UP000317650"/>
    </source>
</evidence>
<dbReference type="InterPro" id="IPR029063">
    <property type="entry name" value="SAM-dependent_MTases_sf"/>
</dbReference>
<dbReference type="InterPro" id="IPR005299">
    <property type="entry name" value="MeTrfase_7"/>
</dbReference>
<dbReference type="AlphaFoldDB" id="A0A4S8JE25"/>
<name>A0A4S8JE25_MUSBA</name>
<dbReference type="Proteomes" id="UP000317650">
    <property type="component" value="Chromosome 7"/>
</dbReference>
<evidence type="ECO:0000313" key="1">
    <source>
        <dbReference type="EMBL" id="THU59905.1"/>
    </source>
</evidence>
<reference evidence="1 2" key="1">
    <citation type="journal article" date="2019" name="Nat. Plants">
        <title>Genome sequencing of Musa balbisiana reveals subgenome evolution and function divergence in polyploid bananas.</title>
        <authorList>
            <person name="Yao X."/>
        </authorList>
    </citation>
    <scope>NUCLEOTIDE SEQUENCE [LARGE SCALE GENOMIC DNA]</scope>
    <source>
        <strain evidence="2">cv. DH-PKW</strain>
        <tissue evidence="1">Leaves</tissue>
    </source>
</reference>
<protein>
    <submittedName>
        <fullName evidence="1">Uncharacterized protein</fullName>
    </submittedName>
</protein>
<accession>A0A4S8JE25</accession>
<dbReference type="GO" id="GO:0008168">
    <property type="term" value="F:methyltransferase activity"/>
    <property type="evidence" value="ECO:0007669"/>
    <property type="project" value="InterPro"/>
</dbReference>
<comment type="caution">
    <text evidence="1">The sequence shown here is derived from an EMBL/GenBank/DDBJ whole genome shotgun (WGS) entry which is preliminary data.</text>
</comment>
<dbReference type="PANTHER" id="PTHR31009">
    <property type="entry name" value="S-ADENOSYL-L-METHIONINE:CARBOXYL METHYLTRANSFERASE FAMILY PROTEIN"/>
    <property type="match status" value="1"/>
</dbReference>
<dbReference type="SUPFAM" id="SSF53335">
    <property type="entry name" value="S-adenosyl-L-methionine-dependent methyltransferases"/>
    <property type="match status" value="1"/>
</dbReference>
<proteinExistence type="predicted"/>
<dbReference type="Pfam" id="PF03492">
    <property type="entry name" value="Methyltransf_7"/>
    <property type="match status" value="1"/>
</dbReference>
<sequence length="240" mass="26662">MGGSTAQLSWETEFLGELKPSILKCGYSTLRRWWSSTWVVPLAQTLGDPVVVVVSEVLDVIGSLQRNYLGRQEPPEIRLFSNDLPGNDFNYVFRSLGEYELGKVDEEKGESAGAILRGGSAGLLPRQAVPISEYPLLSTVPADVNWLSQVPQGLDTERGVSLNKKKVYIAETSPPECHKSIYQDQFQREQVLETNWDPFDDSNDDSEFGSDLSGKIVARYVRAASQSQIAELLVLRGRHS</sequence>
<keyword evidence="2" id="KW-1185">Reference proteome</keyword>
<gene>
    <name evidence="1" type="ORF">C4D60_Mb07t06960</name>
</gene>
<dbReference type="EMBL" id="PYDT01000005">
    <property type="protein sequence ID" value="THU59905.1"/>
    <property type="molecule type" value="Genomic_DNA"/>
</dbReference>
<dbReference type="Gene3D" id="3.40.50.150">
    <property type="entry name" value="Vaccinia Virus protein VP39"/>
    <property type="match status" value="1"/>
</dbReference>
<organism evidence="1 2">
    <name type="scientific">Musa balbisiana</name>
    <name type="common">Banana</name>
    <dbReference type="NCBI Taxonomy" id="52838"/>
    <lineage>
        <taxon>Eukaryota</taxon>
        <taxon>Viridiplantae</taxon>
        <taxon>Streptophyta</taxon>
        <taxon>Embryophyta</taxon>
        <taxon>Tracheophyta</taxon>
        <taxon>Spermatophyta</taxon>
        <taxon>Magnoliopsida</taxon>
        <taxon>Liliopsida</taxon>
        <taxon>Zingiberales</taxon>
        <taxon>Musaceae</taxon>
        <taxon>Musa</taxon>
    </lineage>
</organism>